<protein>
    <submittedName>
        <fullName evidence="1">Uncharacterized protein</fullName>
    </submittedName>
</protein>
<organism evidence="1 2">
    <name type="scientific">Segatella copri</name>
    <dbReference type="NCBI Taxonomy" id="165179"/>
    <lineage>
        <taxon>Bacteria</taxon>
        <taxon>Pseudomonadati</taxon>
        <taxon>Bacteroidota</taxon>
        <taxon>Bacteroidia</taxon>
        <taxon>Bacteroidales</taxon>
        <taxon>Prevotellaceae</taxon>
        <taxon>Segatella</taxon>
    </lineage>
</organism>
<evidence type="ECO:0000313" key="1">
    <source>
        <dbReference type="EMBL" id="MCW4130082.1"/>
    </source>
</evidence>
<accession>A0AAW5U257</accession>
<gene>
    <name evidence="1" type="ORF">ONT19_00430</name>
</gene>
<reference evidence="1" key="1">
    <citation type="submission" date="2022-11" db="EMBL/GenBank/DDBJ databases">
        <title>Genomic repertoires linked with pathogenic potency of arthritogenic Prevotella copri isolated from the gut of rheumatoid arthritis patients.</title>
        <authorList>
            <person name="Nii T."/>
            <person name="Maeda Y."/>
            <person name="Motooka D."/>
            <person name="Naito M."/>
            <person name="Matsumoto Y."/>
            <person name="Ogawa T."/>
            <person name="Oguro-Igashira E."/>
            <person name="Kishikawa T."/>
            <person name="Yamashita M."/>
            <person name="Koizumi S."/>
            <person name="Kurakawa T."/>
            <person name="Okumura R."/>
            <person name="Kayama H."/>
            <person name="Murakami M."/>
            <person name="Sakaguchi T."/>
            <person name="Das B."/>
            <person name="Nakamura S."/>
            <person name="Okada Y."/>
            <person name="Kumanogoh A."/>
            <person name="Takeda K."/>
        </authorList>
    </citation>
    <scope>NUCLEOTIDE SEQUENCE</scope>
    <source>
        <strain evidence="1">H019-1</strain>
    </source>
</reference>
<dbReference type="AlphaFoldDB" id="A0AAW5U257"/>
<proteinExistence type="predicted"/>
<dbReference type="EMBL" id="JAPDVG010000001">
    <property type="protein sequence ID" value="MCW4130082.1"/>
    <property type="molecule type" value="Genomic_DNA"/>
</dbReference>
<sequence>MDRNQAKEFYPFLQAFAEGKAIECRTKPSAVEGTDVPNDWTKIKDIEFWNNTEYRVKPEPKCRPFKDEKECWAEMQKHQPFGWTYDYTNNIWDSITRVTSSGIIYEEDMMCFEDVFNRVKFADGTPFGIKVEE</sequence>
<comment type="caution">
    <text evidence="1">The sequence shown here is derived from an EMBL/GenBank/DDBJ whole genome shotgun (WGS) entry which is preliminary data.</text>
</comment>
<dbReference type="RefSeq" id="WP_264953339.1">
    <property type="nucleotide sequence ID" value="NZ_JAPDVE010000005.1"/>
</dbReference>
<name>A0AAW5U257_9BACT</name>
<evidence type="ECO:0000313" key="2">
    <source>
        <dbReference type="Proteomes" id="UP001209417"/>
    </source>
</evidence>
<dbReference type="Proteomes" id="UP001209417">
    <property type="component" value="Unassembled WGS sequence"/>
</dbReference>